<keyword evidence="4" id="KW-0433">Leucine-rich repeat</keyword>
<evidence type="ECO:0000256" key="2">
    <source>
        <dbReference type="ARBA" id="ARBA00009634"/>
    </source>
</evidence>
<keyword evidence="9 15" id="KW-1133">Transmembrane helix</keyword>
<comment type="subcellular location">
    <subcellularLocation>
        <location evidence="1">Membrane</location>
        <topology evidence="1">Single-pass type I membrane protein</topology>
    </subcellularLocation>
</comment>
<dbReference type="GO" id="GO:0007165">
    <property type="term" value="P:signal transduction"/>
    <property type="evidence" value="ECO:0007669"/>
    <property type="project" value="InterPro"/>
</dbReference>
<keyword evidence="3" id="KW-0399">Innate immunity</keyword>
<dbReference type="InterPro" id="IPR035897">
    <property type="entry name" value="Toll_tir_struct_dom_sf"/>
</dbReference>
<dbReference type="PROSITE" id="PS51450">
    <property type="entry name" value="LRR"/>
    <property type="match status" value="4"/>
</dbReference>
<evidence type="ECO:0000256" key="15">
    <source>
        <dbReference type="SAM" id="Phobius"/>
    </source>
</evidence>
<dbReference type="GO" id="GO:0038023">
    <property type="term" value="F:signaling receptor activity"/>
    <property type="evidence" value="ECO:0007669"/>
    <property type="project" value="TreeGrafter"/>
</dbReference>
<accession>A0A165UPA2</accession>
<dbReference type="FunFam" id="3.40.50.10140:FF:000001">
    <property type="entry name" value="Toll-like receptor 2"/>
    <property type="match status" value="1"/>
</dbReference>
<keyword evidence="11 17" id="KW-0675">Receptor</keyword>
<name>A0A165UPA2_ANGJA</name>
<dbReference type="InterPro" id="IPR001611">
    <property type="entry name" value="Leu-rich_rpt"/>
</dbReference>
<gene>
    <name evidence="17" type="primary">TLR21</name>
</gene>
<dbReference type="SUPFAM" id="SSF52058">
    <property type="entry name" value="L domain-like"/>
    <property type="match status" value="3"/>
</dbReference>
<dbReference type="AlphaFoldDB" id="A0A165UPA2"/>
<keyword evidence="13" id="KW-0395">Inflammatory response</keyword>
<evidence type="ECO:0000256" key="9">
    <source>
        <dbReference type="ARBA" id="ARBA00022989"/>
    </source>
</evidence>
<keyword evidence="5 15" id="KW-0812">Transmembrane</keyword>
<dbReference type="EMBL" id="KU950320">
    <property type="protein sequence ID" value="AMY98991.1"/>
    <property type="molecule type" value="mRNA"/>
</dbReference>
<evidence type="ECO:0000259" key="16">
    <source>
        <dbReference type="PROSITE" id="PS50104"/>
    </source>
</evidence>
<dbReference type="SUPFAM" id="SSF52200">
    <property type="entry name" value="Toll/Interleukin receptor TIR domain"/>
    <property type="match status" value="1"/>
</dbReference>
<dbReference type="Gene3D" id="3.40.50.10140">
    <property type="entry name" value="Toll/interleukin-1 receptor homology (TIR) domain"/>
    <property type="match status" value="1"/>
</dbReference>
<evidence type="ECO:0000256" key="6">
    <source>
        <dbReference type="ARBA" id="ARBA00022729"/>
    </source>
</evidence>
<reference evidence="17" key="1">
    <citation type="submission" date="2016-03" db="EMBL/GenBank/DDBJ databases">
        <title>Characterization, immune response and promoter activity of tlr21 in japanese eel, Anguilla japonica.</title>
        <authorList>
            <person name="Li C."/>
        </authorList>
    </citation>
    <scope>NUCLEOTIDE SEQUENCE</scope>
    <source>
        <tissue evidence="17">Spleen</tissue>
    </source>
</reference>
<evidence type="ECO:0000256" key="7">
    <source>
        <dbReference type="ARBA" id="ARBA00022737"/>
    </source>
</evidence>
<feature type="transmembrane region" description="Helical" evidence="15">
    <location>
        <begin position="7"/>
        <end position="27"/>
    </location>
</feature>
<evidence type="ECO:0000256" key="12">
    <source>
        <dbReference type="ARBA" id="ARBA00023180"/>
    </source>
</evidence>
<proteinExistence type="evidence at transcript level"/>
<evidence type="ECO:0000256" key="10">
    <source>
        <dbReference type="ARBA" id="ARBA00023136"/>
    </source>
</evidence>
<dbReference type="SMART" id="SM00255">
    <property type="entry name" value="TIR"/>
    <property type="match status" value="1"/>
</dbReference>
<keyword evidence="6" id="KW-0732">Signal</keyword>
<evidence type="ECO:0000256" key="14">
    <source>
        <dbReference type="SAM" id="MobiDB-lite"/>
    </source>
</evidence>
<feature type="transmembrane region" description="Helical" evidence="15">
    <location>
        <begin position="739"/>
        <end position="762"/>
    </location>
</feature>
<evidence type="ECO:0000256" key="3">
    <source>
        <dbReference type="ARBA" id="ARBA00022588"/>
    </source>
</evidence>
<evidence type="ECO:0000256" key="1">
    <source>
        <dbReference type="ARBA" id="ARBA00004479"/>
    </source>
</evidence>
<dbReference type="SMR" id="A0A165UPA2"/>
<evidence type="ECO:0000256" key="8">
    <source>
        <dbReference type="ARBA" id="ARBA00022859"/>
    </source>
</evidence>
<dbReference type="InterPro" id="IPR000157">
    <property type="entry name" value="TIR_dom"/>
</dbReference>
<evidence type="ECO:0000256" key="4">
    <source>
        <dbReference type="ARBA" id="ARBA00022614"/>
    </source>
</evidence>
<dbReference type="FunFam" id="3.80.10.10:FF:001164">
    <property type="entry name" value="GH01279p"/>
    <property type="match status" value="1"/>
</dbReference>
<evidence type="ECO:0000256" key="11">
    <source>
        <dbReference type="ARBA" id="ARBA00023170"/>
    </source>
</evidence>
<dbReference type="InterPro" id="IPR032675">
    <property type="entry name" value="LRR_dom_sf"/>
</dbReference>
<evidence type="ECO:0000256" key="13">
    <source>
        <dbReference type="ARBA" id="ARBA00023198"/>
    </source>
</evidence>
<dbReference type="Pfam" id="PF13855">
    <property type="entry name" value="LRR_8"/>
    <property type="match status" value="5"/>
</dbReference>
<dbReference type="Gene3D" id="3.80.10.10">
    <property type="entry name" value="Ribonuclease Inhibitor"/>
    <property type="match status" value="5"/>
</dbReference>
<dbReference type="PROSITE" id="PS50104">
    <property type="entry name" value="TIR"/>
    <property type="match status" value="1"/>
</dbReference>
<keyword evidence="10 15" id="KW-0472">Membrane</keyword>
<dbReference type="GO" id="GO:0045087">
    <property type="term" value="P:innate immune response"/>
    <property type="evidence" value="ECO:0007669"/>
    <property type="project" value="UniProtKB-KW"/>
</dbReference>
<dbReference type="PANTHER" id="PTHR24365">
    <property type="entry name" value="TOLL-LIKE RECEPTOR"/>
    <property type="match status" value="1"/>
</dbReference>
<feature type="region of interest" description="Disordered" evidence="14">
    <location>
        <begin position="944"/>
        <end position="978"/>
    </location>
</feature>
<dbReference type="Pfam" id="PF01582">
    <property type="entry name" value="TIR"/>
    <property type="match status" value="1"/>
</dbReference>
<sequence length="978" mass="112604">MERSTSIALVIAIIFIQLVLFAAAYSFQNCIENPANRSSFNCINRRQTNISALVQDLPGRATSLNISHNYVSHIPPRSMSHLWHLKNLRIDCNRLKKVSTHAFLNLTQLKMLNLSSNNIETIEPLAFIDLQNLTELVLSKNSLQNVQPQVFWDLEKLQILNFRINSLSNFSEIVESVAHLQGLKELDLCDNHLDSLHHSLSLPPSLSTLHICKNHLYTLECNSTFLNRIRLLDLSNNLKLQTDSFIGLDLRAISYLRLRSTSVSALALLKLSNVKPGYVDYSGLTLNSSAKLMRLCSLLRKRLKKLHKLTLQGNNILTLSDGTFKDCPVVTLTLDLSRNHLKNTTCLRFMRGQNHLESIILEHNLLCHIETCHDKQKMSFPNLTSLSFRYNRIRDVYPFAFSQTPRLTTLKLNINNIAYLDRKALKGLTHLTTLRLDNNLLTDLFESTFSDLSQLKTLNLRNNRISVIFNGTFHSLSLLHILDLGGNKITHFEHGAFGGLYSLANLYLDGNYLRQIDSCQFWRLGATLQVLDLKGNFIRYLKRYTQSPFVNLTQLKDLKLNGQLPHGMILLPNAFFRGLQNLTSLYLGNNKISSLQSDIFEDLASLEFLSLDDNYDGVKQLQAGVFKNQRKPKRLNAENMGIRSLSAEVFGNLTELRMLTLPKNALQTVDEALLKNLSKLHYLDLRLNPISCTCPNRWLKNWTSRNHQVQLVYHYDLMCGDVHGAHFYNFDTKVCYLDLGIYLFASTSTLIILLSTIPLLYVKLYWKLKYSYYVFRSWFSEHWRRLREKEEECQYDAFISYNSADEKWVLEQLLPNLEGGGSSSFRLCLHHRDFVPGRGIVDNIVAAVYGGRKTVCVVSQHYLNSEWCSLEIQLASYRLFQEFRDVLLLVFLEPIPERQLSAYHRMRKVMLKKTYLQWPGNDCTDPEKAQELFWNQLRRALRSANDSHQVEDEGEKEGEGECFSNPRPVDDETCYLKP</sequence>
<dbReference type="SMART" id="SM00365">
    <property type="entry name" value="LRR_SD22"/>
    <property type="match status" value="8"/>
</dbReference>
<dbReference type="PANTHER" id="PTHR24365:SF545">
    <property type="entry name" value="TOLL-LIKE RECEPTOR 12"/>
    <property type="match status" value="1"/>
</dbReference>
<comment type="similarity">
    <text evidence="2">Belongs to the Toll-like receptor family.</text>
</comment>
<dbReference type="SMART" id="SM00369">
    <property type="entry name" value="LRR_TYP"/>
    <property type="match status" value="14"/>
</dbReference>
<keyword evidence="7" id="KW-0677">Repeat</keyword>
<evidence type="ECO:0000256" key="5">
    <source>
        <dbReference type="ARBA" id="ARBA00022692"/>
    </source>
</evidence>
<evidence type="ECO:0000313" key="17">
    <source>
        <dbReference type="EMBL" id="AMY98991.1"/>
    </source>
</evidence>
<dbReference type="InterPro" id="IPR003591">
    <property type="entry name" value="Leu-rich_rpt_typical-subtyp"/>
</dbReference>
<dbReference type="GO" id="GO:0005886">
    <property type="term" value="C:plasma membrane"/>
    <property type="evidence" value="ECO:0007669"/>
    <property type="project" value="TreeGrafter"/>
</dbReference>
<protein>
    <submittedName>
        <fullName evidence="17">Toll-like receptor 21</fullName>
    </submittedName>
</protein>
<organism evidence="17">
    <name type="scientific">Anguilla japonica</name>
    <name type="common">Japanese eel</name>
    <dbReference type="NCBI Taxonomy" id="7937"/>
    <lineage>
        <taxon>Eukaryota</taxon>
        <taxon>Metazoa</taxon>
        <taxon>Chordata</taxon>
        <taxon>Craniata</taxon>
        <taxon>Vertebrata</taxon>
        <taxon>Euteleostomi</taxon>
        <taxon>Actinopterygii</taxon>
        <taxon>Neopterygii</taxon>
        <taxon>Teleostei</taxon>
        <taxon>Anguilliformes</taxon>
        <taxon>Anguillidae</taxon>
        <taxon>Anguilla</taxon>
    </lineage>
</organism>
<keyword evidence="12" id="KW-0325">Glycoprotein</keyword>
<feature type="domain" description="TIR" evidence="16">
    <location>
        <begin position="793"/>
        <end position="941"/>
    </location>
</feature>
<keyword evidence="8" id="KW-0391">Immunity</keyword>
<dbReference type="GO" id="GO:0006954">
    <property type="term" value="P:inflammatory response"/>
    <property type="evidence" value="ECO:0007669"/>
    <property type="project" value="UniProtKB-KW"/>
</dbReference>